<name>A0ABS2UBT3_9LEPT</name>
<keyword evidence="3" id="KW-1185">Reference proteome</keyword>
<gene>
    <name evidence="2" type="ORF">JWG45_11810</name>
</gene>
<protein>
    <recommendedName>
        <fullName evidence="4">Galactose oxidase</fullName>
    </recommendedName>
</protein>
<sequence length="394" mass="41022">MKNKIRALFLILLLSSCAEAEKSSFDNSNPLAMLVQFGWSLGLVPPKGAGALEFVAVGSNCSSWTSGDGTTWKYSATRFPGCTNGSVYSVAYGNGTWVAVGTLTGTTGCGIWSSQDGETWTQSSCGAGMITISGTPTSVIRNLYTVTFGGGRFFAAGDHIAAQTGVGFFGQISNDGKSWQFLAIPDGSTYIGTDYFSFSTYSAANSEIYFSGFHSVNSELAQFSLPSLTNSDVSISTPSSKNGVLALKSGKVFVFGGNTDVNPTASFAKIGNTVLTVASSGTFNTAVPGFINSAVEGKDKIVVFGNQCALDYYDLTLQVWHPAASPNMSQCSGLDWMSSTYNSTLDLFVSGGSVSTNIPTAFGFSKTGLPSDWTVVTQGDAGSPGPSILGIATK</sequence>
<dbReference type="PROSITE" id="PS51257">
    <property type="entry name" value="PROKAR_LIPOPROTEIN"/>
    <property type="match status" value="1"/>
</dbReference>
<dbReference type="Proteomes" id="UP000724686">
    <property type="component" value="Unassembled WGS sequence"/>
</dbReference>
<evidence type="ECO:0000313" key="3">
    <source>
        <dbReference type="Proteomes" id="UP000724686"/>
    </source>
</evidence>
<reference evidence="2 3" key="1">
    <citation type="submission" date="2021-02" db="EMBL/GenBank/DDBJ databases">
        <title>Leptospira ainlahdjerensis sp. nov., Leptospira ainazelensis sp. nov., Leptospira abararensis sp. nov. and Leptospira chreensis sp. nov., four new species isolated from water sources in Algeria.</title>
        <authorList>
            <person name="Amara Korba A."/>
            <person name="Kainiu M."/>
            <person name="Vincent A.T."/>
            <person name="Mariet J.-F."/>
            <person name="Veyrier F.J."/>
            <person name="Goarant C."/>
            <person name="Picardeau M."/>
        </authorList>
    </citation>
    <scope>NUCLEOTIDE SEQUENCE [LARGE SCALE GENOMIC DNA]</scope>
    <source>
        <strain evidence="2 3">201903070</strain>
    </source>
</reference>
<comment type="caution">
    <text evidence="2">The sequence shown here is derived from an EMBL/GenBank/DDBJ whole genome shotgun (WGS) entry which is preliminary data.</text>
</comment>
<feature type="signal peptide" evidence="1">
    <location>
        <begin position="1"/>
        <end position="20"/>
    </location>
</feature>
<dbReference type="EMBL" id="JAFFPU010000042">
    <property type="protein sequence ID" value="MBM9577831.1"/>
    <property type="molecule type" value="Genomic_DNA"/>
</dbReference>
<feature type="chain" id="PRO_5045524759" description="Galactose oxidase" evidence="1">
    <location>
        <begin position="21"/>
        <end position="394"/>
    </location>
</feature>
<evidence type="ECO:0000313" key="2">
    <source>
        <dbReference type="EMBL" id="MBM9577831.1"/>
    </source>
</evidence>
<evidence type="ECO:0008006" key="4">
    <source>
        <dbReference type="Google" id="ProtNLM"/>
    </source>
</evidence>
<dbReference type="RefSeq" id="WP_205279902.1">
    <property type="nucleotide sequence ID" value="NZ_JAFFPU010000042.1"/>
</dbReference>
<accession>A0ABS2UBT3</accession>
<evidence type="ECO:0000256" key="1">
    <source>
        <dbReference type="SAM" id="SignalP"/>
    </source>
</evidence>
<keyword evidence="1" id="KW-0732">Signal</keyword>
<proteinExistence type="predicted"/>
<organism evidence="2 3">
    <name type="scientific">Leptospira ainlahdjerensis</name>
    <dbReference type="NCBI Taxonomy" id="2810033"/>
    <lineage>
        <taxon>Bacteria</taxon>
        <taxon>Pseudomonadati</taxon>
        <taxon>Spirochaetota</taxon>
        <taxon>Spirochaetia</taxon>
        <taxon>Leptospirales</taxon>
        <taxon>Leptospiraceae</taxon>
        <taxon>Leptospira</taxon>
    </lineage>
</organism>
<dbReference type="SUPFAM" id="SSF110296">
    <property type="entry name" value="Oligoxyloglucan reducing end-specific cellobiohydrolase"/>
    <property type="match status" value="1"/>
</dbReference>